<evidence type="ECO:0000313" key="11">
    <source>
        <dbReference type="EMBL" id="BAN35655.1"/>
    </source>
</evidence>
<dbReference type="STRING" id="1163617.SCD_n01844"/>
<dbReference type="SUPFAM" id="SSF55120">
    <property type="entry name" value="Pseudouridine synthase"/>
    <property type="match status" value="1"/>
</dbReference>
<accession>S6AAD2</accession>
<dbReference type="EMBL" id="AP013066">
    <property type="protein sequence ID" value="BAN35655.1"/>
    <property type="molecule type" value="Genomic_DNA"/>
</dbReference>
<dbReference type="HOGENOM" id="CLU_016902_4_0_4"/>
<keyword evidence="2 7" id="KW-0694">RNA-binding</keyword>
<dbReference type="CDD" id="cd00165">
    <property type="entry name" value="S4"/>
    <property type="match status" value="1"/>
</dbReference>
<dbReference type="Pfam" id="PF01479">
    <property type="entry name" value="S4"/>
    <property type="match status" value="1"/>
</dbReference>
<comment type="catalytic activity">
    <reaction evidence="4">
        <text>uridine(1911/1915/1917) in 23S rRNA = pseudouridine(1911/1915/1917) in 23S rRNA</text>
        <dbReference type="Rhea" id="RHEA:42524"/>
        <dbReference type="Rhea" id="RHEA-COMP:10097"/>
        <dbReference type="Rhea" id="RHEA-COMP:10098"/>
        <dbReference type="ChEBI" id="CHEBI:65314"/>
        <dbReference type="ChEBI" id="CHEBI:65315"/>
        <dbReference type="EC" id="5.4.99.23"/>
    </reaction>
</comment>
<comment type="similarity">
    <text evidence="1 8">Belongs to the pseudouridine synthase RluA family.</text>
</comment>
<organism evidence="11 12">
    <name type="scientific">Sulfuricella denitrificans (strain DSM 22764 / NBRC 105220 / skB26)</name>
    <dbReference type="NCBI Taxonomy" id="1163617"/>
    <lineage>
        <taxon>Bacteria</taxon>
        <taxon>Pseudomonadati</taxon>
        <taxon>Pseudomonadota</taxon>
        <taxon>Betaproteobacteria</taxon>
        <taxon>Nitrosomonadales</taxon>
        <taxon>Sulfuricellaceae</taxon>
        <taxon>Sulfuricella</taxon>
    </lineage>
</organism>
<feature type="compositionally biased region" description="Polar residues" evidence="9">
    <location>
        <begin position="1"/>
        <end position="11"/>
    </location>
</feature>
<evidence type="ECO:0000256" key="7">
    <source>
        <dbReference type="PROSITE-ProRule" id="PRU00182"/>
    </source>
</evidence>
<evidence type="ECO:0000256" key="5">
    <source>
        <dbReference type="ARBA" id="ARBA00056072"/>
    </source>
</evidence>
<dbReference type="GO" id="GO:0003723">
    <property type="term" value="F:RNA binding"/>
    <property type="evidence" value="ECO:0007669"/>
    <property type="project" value="UniProtKB-KW"/>
</dbReference>
<dbReference type="InterPro" id="IPR020103">
    <property type="entry name" value="PsdUridine_synth_cat_dom_sf"/>
</dbReference>
<dbReference type="Gene3D" id="3.10.290.10">
    <property type="entry name" value="RNA-binding S4 domain"/>
    <property type="match status" value="1"/>
</dbReference>
<dbReference type="eggNOG" id="COG0564">
    <property type="taxonomic scope" value="Bacteria"/>
</dbReference>
<evidence type="ECO:0000256" key="8">
    <source>
        <dbReference type="RuleBase" id="RU362028"/>
    </source>
</evidence>
<feature type="active site" evidence="6">
    <location>
        <position position="156"/>
    </location>
</feature>
<dbReference type="InterPro" id="IPR050188">
    <property type="entry name" value="RluA_PseudoU_synthase"/>
</dbReference>
<reference evidence="11 12" key="1">
    <citation type="journal article" date="2012" name="Appl. Environ. Microbiol.">
        <title>Draft genome sequence of a psychrotolerant sulfur-oxidizing bacterium, Sulfuricella denitrificans skB26, and proteomic insights into cold adaptation.</title>
        <authorList>
            <person name="Watanabe T."/>
            <person name="Kojima H."/>
            <person name="Fukui M."/>
        </authorList>
    </citation>
    <scope>NUCLEOTIDE SEQUENCE [LARGE SCALE GENOMIC DNA]</scope>
    <source>
        <strain evidence="12">skB26</strain>
    </source>
</reference>
<dbReference type="NCBIfam" id="NF008385">
    <property type="entry name" value="PRK11180.1"/>
    <property type="match status" value="1"/>
</dbReference>
<evidence type="ECO:0000256" key="1">
    <source>
        <dbReference type="ARBA" id="ARBA00010876"/>
    </source>
</evidence>
<dbReference type="Proteomes" id="UP000015559">
    <property type="component" value="Chromosome"/>
</dbReference>
<protein>
    <recommendedName>
        <fullName evidence="8">Pseudouridine synthase</fullName>
        <ecNumber evidence="8">5.4.99.-</ecNumber>
    </recommendedName>
</protein>
<dbReference type="PROSITE" id="PS01129">
    <property type="entry name" value="PSI_RLU"/>
    <property type="match status" value="1"/>
</dbReference>
<dbReference type="InterPro" id="IPR006145">
    <property type="entry name" value="PsdUridine_synth_RsuA/RluA"/>
</dbReference>
<dbReference type="CDD" id="cd02869">
    <property type="entry name" value="PseudoU_synth_RluA_like"/>
    <property type="match status" value="1"/>
</dbReference>
<dbReference type="SUPFAM" id="SSF55174">
    <property type="entry name" value="Alpha-L RNA-binding motif"/>
    <property type="match status" value="1"/>
</dbReference>
<evidence type="ECO:0000256" key="2">
    <source>
        <dbReference type="ARBA" id="ARBA00022884"/>
    </source>
</evidence>
<evidence type="ECO:0000313" key="12">
    <source>
        <dbReference type="Proteomes" id="UP000015559"/>
    </source>
</evidence>
<comment type="catalytic activity">
    <reaction evidence="8">
        <text>a uridine in RNA = a pseudouridine in RNA</text>
        <dbReference type="Rhea" id="RHEA:48348"/>
        <dbReference type="Rhea" id="RHEA-COMP:12068"/>
        <dbReference type="Rhea" id="RHEA-COMP:12069"/>
        <dbReference type="ChEBI" id="CHEBI:65314"/>
        <dbReference type="ChEBI" id="CHEBI:65315"/>
    </reaction>
</comment>
<dbReference type="InterPro" id="IPR006224">
    <property type="entry name" value="PsdUridine_synth_RluA-like_CS"/>
</dbReference>
<dbReference type="Pfam" id="PF00849">
    <property type="entry name" value="PseudoU_synth_2"/>
    <property type="match status" value="1"/>
</dbReference>
<evidence type="ECO:0000256" key="9">
    <source>
        <dbReference type="SAM" id="MobiDB-lite"/>
    </source>
</evidence>
<sequence length="329" mass="36221">MTISDAQQGESGNPPDYNPNPAPINLTIPPEMTGLRLDQALQQLLPDYSRSRLQTWIKDKRVTLDGECVASKQTVWAGSKVRVEPELHPSETPFSAEDIALEIMYEDDALLVVNKPAGLVVHPGSGNWQGTLLNALLYHAPQLACIPRAGIVHRLDKDTSGLLVVAKTLTSQTDLVRQLQARSVKRDYLAVVQGLVSGDGKVDAPLGRHPSQRVKMAIVHNGKAAVTHYTVLEHFDRHTLIRCSLETGRTHQIRVHMQSIGHPLVGDPVYGGRPLNLPPLLSDVVKHLGRQALHAERLGLIHPVSGEAMEWQVELPQDMADLLKVLRNE</sequence>
<dbReference type="RefSeq" id="WP_009204847.1">
    <property type="nucleotide sequence ID" value="NC_022357.1"/>
</dbReference>
<feature type="region of interest" description="Disordered" evidence="9">
    <location>
        <begin position="1"/>
        <end position="24"/>
    </location>
</feature>
<dbReference type="InterPro" id="IPR002942">
    <property type="entry name" value="S4_RNA-bd"/>
</dbReference>
<dbReference type="NCBIfam" id="TIGR00005">
    <property type="entry name" value="rluA_subfam"/>
    <property type="match status" value="1"/>
</dbReference>
<dbReference type="PANTHER" id="PTHR21600:SF44">
    <property type="entry name" value="RIBOSOMAL LARGE SUBUNIT PSEUDOURIDINE SYNTHASE D"/>
    <property type="match status" value="1"/>
</dbReference>
<dbReference type="FunFam" id="3.30.2350.10:FF:000006">
    <property type="entry name" value="Pseudouridine synthase"/>
    <property type="match status" value="1"/>
</dbReference>
<dbReference type="OrthoDB" id="9785808at2"/>
<gene>
    <name evidence="11" type="ORF">SCD_n01844</name>
</gene>
<proteinExistence type="inferred from homology"/>
<evidence type="ECO:0000259" key="10">
    <source>
        <dbReference type="SMART" id="SM00363"/>
    </source>
</evidence>
<dbReference type="AlphaFoldDB" id="S6AAD2"/>
<feature type="domain" description="RNA-binding S4" evidence="10">
    <location>
        <begin position="35"/>
        <end position="97"/>
    </location>
</feature>
<dbReference type="GO" id="GO:0000455">
    <property type="term" value="P:enzyme-directed rRNA pseudouridine synthesis"/>
    <property type="evidence" value="ECO:0007669"/>
    <property type="project" value="UniProtKB-ARBA"/>
</dbReference>
<dbReference type="InterPro" id="IPR006225">
    <property type="entry name" value="PsdUridine_synth_RluC/D"/>
</dbReference>
<keyword evidence="12" id="KW-1185">Reference proteome</keyword>
<dbReference type="SMART" id="SM00363">
    <property type="entry name" value="S4"/>
    <property type="match status" value="1"/>
</dbReference>
<dbReference type="PANTHER" id="PTHR21600">
    <property type="entry name" value="MITOCHONDRIAL RNA PSEUDOURIDINE SYNTHASE"/>
    <property type="match status" value="1"/>
</dbReference>
<dbReference type="PROSITE" id="PS50889">
    <property type="entry name" value="S4"/>
    <property type="match status" value="1"/>
</dbReference>
<dbReference type="Gene3D" id="3.30.2350.10">
    <property type="entry name" value="Pseudouridine synthase"/>
    <property type="match status" value="1"/>
</dbReference>
<comment type="function">
    <text evidence="5">Responsible for synthesis of pseudouridine from uracil at positions 1911, 1915 and 1917 in 23S ribosomal RNA.</text>
</comment>
<keyword evidence="3 8" id="KW-0413">Isomerase</keyword>
<evidence type="ECO:0000256" key="3">
    <source>
        <dbReference type="ARBA" id="ARBA00023235"/>
    </source>
</evidence>
<name>S6AAD2_SULDS</name>
<dbReference type="GO" id="GO:0160140">
    <property type="term" value="F:23S rRNA pseudouridine(1911/1915/1917) synthase activity"/>
    <property type="evidence" value="ECO:0007669"/>
    <property type="project" value="UniProtKB-EC"/>
</dbReference>
<evidence type="ECO:0000256" key="6">
    <source>
        <dbReference type="PIRSR" id="PIRSR606225-1"/>
    </source>
</evidence>
<dbReference type="KEGG" id="sdr:SCD_n01844"/>
<dbReference type="InterPro" id="IPR036986">
    <property type="entry name" value="S4_RNA-bd_sf"/>
</dbReference>
<evidence type="ECO:0000256" key="4">
    <source>
        <dbReference type="ARBA" id="ARBA00036882"/>
    </source>
</evidence>
<dbReference type="EC" id="5.4.99.-" evidence="8"/>